<dbReference type="Gene3D" id="1.20.910.10">
    <property type="entry name" value="Heme oxygenase-like"/>
    <property type="match status" value="1"/>
</dbReference>
<protein>
    <submittedName>
        <fullName evidence="1">Iron-containing redox enzyme family protein</fullName>
    </submittedName>
</protein>
<sequence length="231" mass="27367">MSNTNVRKIPSTFAKFLEKIDDSYRQRMHMISLFDKTRTSKLSDGKKNFFAGVFYHLRGHFIEFMWYVANFSNDEYTKKIILENIHEELGPGTRFSHEKLYENFAKECQVDIHDEIVNETHYLPFAKEFNKGHLRWLATHDADERLATFAAYERLDNIDYHYLTGFAQSLNLSSSASAFFHVHMHVEHFESTIGKLAPIWEHSEDKVKNSFNFIYSHQLKMWEDFSDIIFA</sequence>
<name>A0ABY8AYB1_9GAMM</name>
<keyword evidence="2" id="KW-1185">Reference proteome</keyword>
<dbReference type="Pfam" id="PF14518">
    <property type="entry name" value="Haem_oxygenas_2"/>
    <property type="match status" value="1"/>
</dbReference>
<evidence type="ECO:0000313" key="2">
    <source>
        <dbReference type="Proteomes" id="UP001222087"/>
    </source>
</evidence>
<evidence type="ECO:0000313" key="1">
    <source>
        <dbReference type="EMBL" id="WED44451.1"/>
    </source>
</evidence>
<proteinExistence type="predicted"/>
<dbReference type="Proteomes" id="UP001222087">
    <property type="component" value="Chromosome"/>
</dbReference>
<gene>
    <name evidence="1" type="ORF">PXX05_06615</name>
</gene>
<dbReference type="EMBL" id="CP119078">
    <property type="protein sequence ID" value="WED44451.1"/>
    <property type="molecule type" value="Genomic_DNA"/>
</dbReference>
<dbReference type="InterPro" id="IPR016084">
    <property type="entry name" value="Haem_Oase-like_multi-hlx"/>
</dbReference>
<organism evidence="1 2">
    <name type="scientific">Legionella cardiaca</name>
    <dbReference type="NCBI Taxonomy" id="1071983"/>
    <lineage>
        <taxon>Bacteria</taxon>
        <taxon>Pseudomonadati</taxon>
        <taxon>Pseudomonadota</taxon>
        <taxon>Gammaproteobacteria</taxon>
        <taxon>Legionellales</taxon>
        <taxon>Legionellaceae</taxon>
        <taxon>Legionella</taxon>
    </lineage>
</organism>
<accession>A0ABY8AYB1</accession>
<dbReference type="SMART" id="SM01236">
    <property type="entry name" value="Haem_oxygenase_2"/>
    <property type="match status" value="1"/>
</dbReference>
<reference evidence="1 2" key="1">
    <citation type="submission" date="2023-02" db="EMBL/GenBank/DDBJ databases">
        <title>Genome Sequence of L. cardiaca H63T.</title>
        <authorList>
            <person name="Lopez A.E."/>
            <person name="Cianciotto N.P."/>
        </authorList>
    </citation>
    <scope>NUCLEOTIDE SEQUENCE [LARGE SCALE GENOMIC DNA]</scope>
    <source>
        <strain evidence="1 2">H63</strain>
    </source>
</reference>
<dbReference type="RefSeq" id="WP_275090269.1">
    <property type="nucleotide sequence ID" value="NZ_CP119078.1"/>
</dbReference>
<dbReference type="SUPFAM" id="SSF48613">
    <property type="entry name" value="Heme oxygenase-like"/>
    <property type="match status" value="1"/>
</dbReference>